<keyword evidence="2" id="KW-1185">Reference proteome</keyword>
<dbReference type="Proteomes" id="UP000282837">
    <property type="component" value="Unassembled WGS sequence"/>
</dbReference>
<accession>A0A3S2USI4</accession>
<sequence length="199" mass="21917">MPRASWGADLPEINHSRDARAQFEKHCAPARWSDFNAILHGIRLQMVEPEAAGLQKRLAYFIIAVDRQRAELKALERPLRDALASAAGGDGPLAQILREQDKGAAQIAGWAEMARREVEGSNGRKAELKHSLAVALARMLAEAGLTLERDKGKPWPVVYGLALDALGVKDSAEKNTLARAYKACCLNGWWSSEGRWIPR</sequence>
<organism evidence="1 2">
    <name type="scientific">Novosphingobium umbonatum</name>
    <dbReference type="NCBI Taxonomy" id="1908524"/>
    <lineage>
        <taxon>Bacteria</taxon>
        <taxon>Pseudomonadati</taxon>
        <taxon>Pseudomonadota</taxon>
        <taxon>Alphaproteobacteria</taxon>
        <taxon>Sphingomonadales</taxon>
        <taxon>Sphingomonadaceae</taxon>
        <taxon>Novosphingobium</taxon>
    </lineage>
</organism>
<name>A0A3S2USI4_9SPHN</name>
<evidence type="ECO:0000313" key="1">
    <source>
        <dbReference type="EMBL" id="RVU05124.1"/>
    </source>
</evidence>
<protein>
    <submittedName>
        <fullName evidence="1">Uncharacterized protein</fullName>
    </submittedName>
</protein>
<dbReference type="RefSeq" id="WP_127709170.1">
    <property type="nucleotide sequence ID" value="NZ_SACO01000006.1"/>
</dbReference>
<evidence type="ECO:0000313" key="2">
    <source>
        <dbReference type="Proteomes" id="UP000282837"/>
    </source>
</evidence>
<dbReference type="EMBL" id="SACO01000006">
    <property type="protein sequence ID" value="RVU05124.1"/>
    <property type="molecule type" value="Genomic_DNA"/>
</dbReference>
<comment type="caution">
    <text evidence="1">The sequence shown here is derived from an EMBL/GenBank/DDBJ whole genome shotgun (WGS) entry which is preliminary data.</text>
</comment>
<gene>
    <name evidence="1" type="ORF">EOE18_10385</name>
</gene>
<proteinExistence type="predicted"/>
<dbReference type="AlphaFoldDB" id="A0A3S2USI4"/>
<reference evidence="1 2" key="1">
    <citation type="submission" date="2019-01" db="EMBL/GenBank/DDBJ databases">
        <authorList>
            <person name="Chen W.-M."/>
        </authorList>
    </citation>
    <scope>NUCLEOTIDE SEQUENCE [LARGE SCALE GENOMIC DNA]</scope>
    <source>
        <strain evidence="1 2">FSY-9</strain>
    </source>
</reference>